<dbReference type="EMBL" id="KV454017">
    <property type="protein sequence ID" value="ODV93688.1"/>
    <property type="molecule type" value="Genomic_DNA"/>
</dbReference>
<name>A0A1E4TPU0_PACTA</name>
<protein>
    <recommendedName>
        <fullName evidence="7">Pre-mRNA-splicing factor 38</fullName>
    </recommendedName>
</protein>
<comment type="subcellular location">
    <subcellularLocation>
        <location evidence="1 7">Nucleus</location>
    </subcellularLocation>
</comment>
<feature type="non-terminal residue" evidence="8">
    <location>
        <position position="1"/>
    </location>
</feature>
<evidence type="ECO:0000256" key="4">
    <source>
        <dbReference type="ARBA" id="ARBA00022728"/>
    </source>
</evidence>
<dbReference type="InterPro" id="IPR005037">
    <property type="entry name" value="PRP38"/>
</dbReference>
<dbReference type="Proteomes" id="UP000094236">
    <property type="component" value="Unassembled WGS sequence"/>
</dbReference>
<dbReference type="STRING" id="669874.A0A1E4TPU0"/>
<proteinExistence type="inferred from homology"/>
<dbReference type="GO" id="GO:0000398">
    <property type="term" value="P:mRNA splicing, via spliceosome"/>
    <property type="evidence" value="ECO:0007669"/>
    <property type="project" value="UniProtKB-UniRule"/>
</dbReference>
<evidence type="ECO:0000256" key="2">
    <source>
        <dbReference type="ARBA" id="ARBA00006164"/>
    </source>
</evidence>
<dbReference type="Pfam" id="PF03371">
    <property type="entry name" value="PRP38"/>
    <property type="match status" value="1"/>
</dbReference>
<keyword evidence="4 7" id="KW-0747">Spliceosome</keyword>
<evidence type="ECO:0000256" key="3">
    <source>
        <dbReference type="ARBA" id="ARBA00022664"/>
    </source>
</evidence>
<dbReference type="GO" id="GO:0005681">
    <property type="term" value="C:spliceosomal complex"/>
    <property type="evidence" value="ECO:0007669"/>
    <property type="project" value="UniProtKB-KW"/>
</dbReference>
<dbReference type="PANTHER" id="PTHR23142">
    <property type="entry name" value="PRE-MRNA-SPLICING FACTOR 38A-RELATED"/>
    <property type="match status" value="1"/>
</dbReference>
<keyword evidence="3 7" id="KW-0507">mRNA processing</keyword>
<keyword evidence="6 7" id="KW-0539">Nucleus</keyword>
<evidence type="ECO:0000256" key="5">
    <source>
        <dbReference type="ARBA" id="ARBA00023187"/>
    </source>
</evidence>
<sequence>VSNAEKIHHVNPIFLVEKIIRERILDSIYWKRHCFNLNLLTFINKAADLELIGTYANTNNTKPTHFMCLILKLLQLSPSEEIIVYFINQKDFKYLTCLGLLYARLTMDSLKIYELLEPFYNDYRKLRYKNPHGSVELIHMDEFVDMLLDGGDDDENCKFGDLILPRLVNRLHLEEQDLIEPRSSQL</sequence>
<gene>
    <name evidence="8" type="ORF">PACTADRAFT_29245</name>
</gene>
<keyword evidence="9" id="KW-1185">Reference proteome</keyword>
<comment type="function">
    <text evidence="7">Required for pre-mRNA splicing.</text>
</comment>
<dbReference type="AlphaFoldDB" id="A0A1E4TPU0"/>
<feature type="non-terminal residue" evidence="8">
    <location>
        <position position="186"/>
    </location>
</feature>
<evidence type="ECO:0000256" key="6">
    <source>
        <dbReference type="ARBA" id="ARBA00023242"/>
    </source>
</evidence>
<organism evidence="8 9">
    <name type="scientific">Pachysolen tannophilus NRRL Y-2460</name>
    <dbReference type="NCBI Taxonomy" id="669874"/>
    <lineage>
        <taxon>Eukaryota</taxon>
        <taxon>Fungi</taxon>
        <taxon>Dikarya</taxon>
        <taxon>Ascomycota</taxon>
        <taxon>Saccharomycotina</taxon>
        <taxon>Pichiomycetes</taxon>
        <taxon>Pachysolenaceae</taxon>
        <taxon>Pachysolen</taxon>
    </lineage>
</organism>
<comment type="similarity">
    <text evidence="2 7">Belongs to the PRP38 family.</text>
</comment>
<dbReference type="GO" id="GO:0046540">
    <property type="term" value="C:U4/U6 x U5 tri-snRNP complex"/>
    <property type="evidence" value="ECO:0007669"/>
    <property type="project" value="EnsemblFungi"/>
</dbReference>
<dbReference type="OrthoDB" id="190958at2759"/>
<evidence type="ECO:0000313" key="9">
    <source>
        <dbReference type="Proteomes" id="UP000094236"/>
    </source>
</evidence>
<keyword evidence="5 7" id="KW-0508">mRNA splicing</keyword>
<evidence type="ECO:0000256" key="7">
    <source>
        <dbReference type="RuleBase" id="RU367025"/>
    </source>
</evidence>
<reference evidence="9" key="1">
    <citation type="submission" date="2016-05" db="EMBL/GenBank/DDBJ databases">
        <title>Comparative genomics of biotechnologically important yeasts.</title>
        <authorList>
            <consortium name="DOE Joint Genome Institute"/>
            <person name="Riley R."/>
            <person name="Haridas S."/>
            <person name="Wolfe K.H."/>
            <person name="Lopes M.R."/>
            <person name="Hittinger C.T."/>
            <person name="Goker M."/>
            <person name="Salamov A."/>
            <person name="Wisecaver J."/>
            <person name="Long T.M."/>
            <person name="Aerts A.L."/>
            <person name="Barry K."/>
            <person name="Choi C."/>
            <person name="Clum A."/>
            <person name="Coughlan A.Y."/>
            <person name="Deshpande S."/>
            <person name="Douglass A.P."/>
            <person name="Hanson S.J."/>
            <person name="Klenk H.-P."/>
            <person name="Labutti K."/>
            <person name="Lapidus A."/>
            <person name="Lindquist E."/>
            <person name="Lipzen A."/>
            <person name="Meier-Kolthoff J.P."/>
            <person name="Ohm R.A."/>
            <person name="Otillar R.P."/>
            <person name="Pangilinan J."/>
            <person name="Peng Y."/>
            <person name="Rokas A."/>
            <person name="Rosa C.A."/>
            <person name="Scheuner C."/>
            <person name="Sibirny A.A."/>
            <person name="Slot J.C."/>
            <person name="Stielow J.B."/>
            <person name="Sun H."/>
            <person name="Kurtzman C.P."/>
            <person name="Blackwell M."/>
            <person name="Grigoriev I.V."/>
            <person name="Jeffries T.W."/>
        </authorList>
    </citation>
    <scope>NUCLEOTIDE SEQUENCE [LARGE SCALE GENOMIC DNA]</scope>
    <source>
        <strain evidence="9">NRRL Y-2460</strain>
    </source>
</reference>
<accession>A0A1E4TPU0</accession>
<evidence type="ECO:0000256" key="1">
    <source>
        <dbReference type="ARBA" id="ARBA00004123"/>
    </source>
</evidence>
<evidence type="ECO:0000313" key="8">
    <source>
        <dbReference type="EMBL" id="ODV93688.1"/>
    </source>
</evidence>